<accession>A0A4W4H9N3</accession>
<reference evidence="2" key="4">
    <citation type="submission" date="2025-08" db="UniProtKB">
        <authorList>
            <consortium name="Ensembl"/>
        </authorList>
    </citation>
    <scope>IDENTIFICATION</scope>
</reference>
<dbReference type="PANTHER" id="PTHR39313">
    <property type="entry name" value="IM:7138239"/>
    <property type="match status" value="1"/>
</dbReference>
<organism evidence="2 3">
    <name type="scientific">Electrophorus electricus</name>
    <name type="common">Electric eel</name>
    <name type="synonym">Gymnotus electricus</name>
    <dbReference type="NCBI Taxonomy" id="8005"/>
    <lineage>
        <taxon>Eukaryota</taxon>
        <taxon>Metazoa</taxon>
        <taxon>Chordata</taxon>
        <taxon>Craniata</taxon>
        <taxon>Vertebrata</taxon>
        <taxon>Euteleostomi</taxon>
        <taxon>Actinopterygii</taxon>
        <taxon>Neopterygii</taxon>
        <taxon>Teleostei</taxon>
        <taxon>Ostariophysi</taxon>
        <taxon>Gymnotiformes</taxon>
        <taxon>Gymnotoidei</taxon>
        <taxon>Gymnotidae</taxon>
        <taxon>Electrophorus</taxon>
    </lineage>
</organism>
<name>A0A4W4H9N3_ELEEL</name>
<dbReference type="GeneTree" id="ENSGT00390000005847"/>
<evidence type="ECO:0000313" key="3">
    <source>
        <dbReference type="Proteomes" id="UP000314983"/>
    </source>
</evidence>
<dbReference type="PANTHER" id="PTHR39313:SF1">
    <property type="entry name" value="IM:7138239"/>
    <property type="match status" value="1"/>
</dbReference>
<proteinExistence type="predicted"/>
<dbReference type="Ensembl" id="ENSEEET00000048712.2">
    <property type="protein sequence ID" value="ENSEEEP00000048182.2"/>
    <property type="gene ID" value="ENSEEEG00000022683.2"/>
</dbReference>
<feature type="chain" id="PRO_5044216428" description="Im:7138239" evidence="1">
    <location>
        <begin position="21"/>
        <end position="319"/>
    </location>
</feature>
<keyword evidence="1" id="KW-0732">Signal</keyword>
<reference evidence="3" key="1">
    <citation type="journal article" date="2014" name="Science">
        <title>Nonhuman genetics. Genomic basis for the convergent evolution of electric organs.</title>
        <authorList>
            <person name="Gallant J.R."/>
            <person name="Traeger L.L."/>
            <person name="Volkening J.D."/>
            <person name="Moffett H."/>
            <person name="Chen P.H."/>
            <person name="Novina C.D."/>
            <person name="Phillips G.N.Jr."/>
            <person name="Anand R."/>
            <person name="Wells G.B."/>
            <person name="Pinch M."/>
            <person name="Guth R."/>
            <person name="Unguez G.A."/>
            <person name="Albert J.S."/>
            <person name="Zakon H.H."/>
            <person name="Samanta M.P."/>
            <person name="Sussman M.R."/>
        </authorList>
    </citation>
    <scope>NUCLEOTIDE SEQUENCE [LARGE SCALE GENOMIC DNA]</scope>
</reference>
<protein>
    <recommendedName>
        <fullName evidence="4">Im:7138239</fullName>
    </recommendedName>
</protein>
<gene>
    <name evidence="2" type="primary">pnhd</name>
</gene>
<evidence type="ECO:0000256" key="1">
    <source>
        <dbReference type="SAM" id="SignalP"/>
    </source>
</evidence>
<reference evidence="3" key="2">
    <citation type="journal article" date="2017" name="Sci. Adv.">
        <title>A tail of two voltages: Proteomic comparison of the three electric organs of the electric eel.</title>
        <authorList>
            <person name="Traeger L.L."/>
            <person name="Sabat G."/>
            <person name="Barrett-Wilt G.A."/>
            <person name="Wells G.B."/>
            <person name="Sussman M.R."/>
        </authorList>
    </citation>
    <scope>NUCLEOTIDE SEQUENCE [LARGE SCALE GENOMIC DNA]</scope>
</reference>
<evidence type="ECO:0008006" key="4">
    <source>
        <dbReference type="Google" id="ProtNLM"/>
    </source>
</evidence>
<dbReference type="OMA" id="NQHGQIR"/>
<keyword evidence="3" id="KW-1185">Reference proteome</keyword>
<dbReference type="AlphaFoldDB" id="A0A4W4H9N3"/>
<feature type="signal peptide" evidence="1">
    <location>
        <begin position="1"/>
        <end position="20"/>
    </location>
</feature>
<reference evidence="2" key="3">
    <citation type="submission" date="2020-05" db="EMBL/GenBank/DDBJ databases">
        <title>Electrophorus electricus (electric eel) genome, fEleEle1, primary haplotype.</title>
        <authorList>
            <person name="Myers G."/>
            <person name="Meyer A."/>
            <person name="Fedrigo O."/>
            <person name="Formenti G."/>
            <person name="Rhie A."/>
            <person name="Tracey A."/>
            <person name="Sims Y."/>
            <person name="Jarvis E.D."/>
        </authorList>
    </citation>
    <scope>NUCLEOTIDE SEQUENCE [LARGE SCALE GENOMIC DNA]</scope>
</reference>
<dbReference type="Proteomes" id="UP000314983">
    <property type="component" value="Chromosome 7"/>
</dbReference>
<dbReference type="STRING" id="8005.ENSEEEP00000048182"/>
<evidence type="ECO:0000313" key="2">
    <source>
        <dbReference type="Ensembl" id="ENSEEEP00000048182.2"/>
    </source>
</evidence>
<reference evidence="2" key="5">
    <citation type="submission" date="2025-09" db="UniProtKB">
        <authorList>
            <consortium name="Ensembl"/>
        </authorList>
    </citation>
    <scope>IDENTIFICATION</scope>
</reference>
<sequence>MDVLPSCVFLLLCVCHLSFMAVLNQHTESRNLFAERACCRRQSHFLYIGQDILGSPINMDVGMCRTHCSQSQPIAFEARVQSYSRTSSMLDYLKDRKTRLLGSPHRESASTVGNVPSCGASSTCEPTGMRVDKVMLFDGVREVEVIEECHCEAKVTRCIRAPSLKTYFYETPYETVVDVGKCVGSKGELEGFSCVPTKFDSTVVDTPNKVELIQTVVGCDVKEGCYRVPYVEYHYEMSYNADGLREETLKEIDVGRCLGSCTSGSHCLLRSASGTAECLLWAEGQGSACVPQSYASHTFLNQRGQIRTVLAITSCLCQS</sequence>